<sequence>MKKNSFFRGAAIGFLLSTIVLVGAGFIDKYYYVDKKLLAIEAVINDYFVGEVNKDKMQEGIYKGFVAGVGDVYTNYYTSEEYASFKEKSSGVYAGIGVQMTVDATDNTIVVTEVFENSPAKEVGILPKDKIIKAEGQTITGDDFENVPKMIKGPPDTTVNVSVYRPSEQKVYDLVLTRKNITYPSVSSRMLEKHIGYIKITQFEELTHEQFVKALNDLEKEKAKGIVLDLRNNPGGLLQVTTKIVDELIPKGLIVSTKDKNGKVEEIYADDTYNAIPIVVLVNGDSASASEVLSGALKDHKRAQLVGETTFGKGVVQSIVPLTDGSALKLTTAKYFTPSGVCIQGIGIEPNYKVSLTTNALTKGKLEDKEDTQLQKAIEVVKKEIK</sequence>
<dbReference type="Proteomes" id="UP000224460">
    <property type="component" value="Unassembled WGS sequence"/>
</dbReference>
<protein>
    <submittedName>
        <fullName evidence="1">Peptidase S41</fullName>
    </submittedName>
</protein>
<keyword evidence="2" id="KW-1185">Reference proteome</keyword>
<reference evidence="1" key="1">
    <citation type="submission" date="2017-10" db="EMBL/GenBank/DDBJ databases">
        <title>Genome sequence of cellulolytic Lachnospiraceae bacterium XHS1971 isolated from hotspring sediment.</title>
        <authorList>
            <person name="Vasudevan G."/>
            <person name="Joshi A.J."/>
            <person name="Hivarkar S."/>
            <person name="Lanjekar V.B."/>
            <person name="Dhakephalkar P.K."/>
            <person name="Dagar S."/>
        </authorList>
    </citation>
    <scope>NUCLEOTIDE SEQUENCE</scope>
    <source>
        <strain evidence="1">XHS1971</strain>
    </source>
</reference>
<evidence type="ECO:0000313" key="2">
    <source>
        <dbReference type="Proteomes" id="UP000224460"/>
    </source>
</evidence>
<comment type="caution">
    <text evidence="1">The sequence shown here is derived from an EMBL/GenBank/DDBJ whole genome shotgun (WGS) entry which is preliminary data.</text>
</comment>
<name>A0AC61DDG3_9FIRM</name>
<evidence type="ECO:0000313" key="1">
    <source>
        <dbReference type="EMBL" id="PHV71259.1"/>
    </source>
</evidence>
<dbReference type="EMBL" id="PEDL01000004">
    <property type="protein sequence ID" value="PHV71259.1"/>
    <property type="molecule type" value="Genomic_DNA"/>
</dbReference>
<organism evidence="1 2">
    <name type="scientific">Sporanaerobium hydrogeniformans</name>
    <dbReference type="NCBI Taxonomy" id="3072179"/>
    <lineage>
        <taxon>Bacteria</taxon>
        <taxon>Bacillati</taxon>
        <taxon>Bacillota</taxon>
        <taxon>Clostridia</taxon>
        <taxon>Lachnospirales</taxon>
        <taxon>Lachnospiraceae</taxon>
        <taxon>Sporanaerobium</taxon>
    </lineage>
</organism>
<gene>
    <name evidence="1" type="ORF">CS063_06090</name>
</gene>
<accession>A0AC61DDG3</accession>
<proteinExistence type="predicted"/>